<dbReference type="GO" id="GO:1904047">
    <property type="term" value="F:S-adenosyl-L-methionine binding"/>
    <property type="evidence" value="ECO:0007669"/>
    <property type="project" value="UniProtKB-UniRule"/>
</dbReference>
<dbReference type="GO" id="GO:0051539">
    <property type="term" value="F:4 iron, 4 sulfur cluster binding"/>
    <property type="evidence" value="ECO:0007669"/>
    <property type="project" value="UniProtKB-KW"/>
</dbReference>
<dbReference type="PROSITE" id="PS51918">
    <property type="entry name" value="RADICAL_SAM"/>
    <property type="match status" value="1"/>
</dbReference>
<dbReference type="GO" id="GO:0016491">
    <property type="term" value="F:oxidoreductase activity"/>
    <property type="evidence" value="ECO:0007669"/>
    <property type="project" value="UniProtKB-KW"/>
</dbReference>
<dbReference type="InterPro" id="IPR006638">
    <property type="entry name" value="Elp3/MiaA/NifB-like_rSAM"/>
</dbReference>
<comment type="cofactor">
    <cofactor evidence="8">
        <name>[4Fe-4S] cluster</name>
        <dbReference type="ChEBI" id="CHEBI:49883"/>
    </cofactor>
    <text evidence="8">Binds 1 [4Fe-4S] cluster. The cluster is coordinated with 3 cysteines and an exchangeable S-adenosyl-L-methionine.</text>
</comment>
<evidence type="ECO:0000256" key="3">
    <source>
        <dbReference type="ARBA" id="ARBA00022723"/>
    </source>
</evidence>
<keyword evidence="4 8" id="KW-0884">PQQ biosynthesis</keyword>
<gene>
    <name evidence="8" type="primary">pqqE</name>
    <name evidence="10" type="ORF">A1D18_00515</name>
</gene>
<feature type="binding site" evidence="8">
    <location>
        <position position="26"/>
    </location>
    <ligand>
        <name>[4Fe-4S] cluster</name>
        <dbReference type="ChEBI" id="CHEBI:49883"/>
        <note>4Fe-4S-S-AdoMet</note>
    </ligand>
</feature>
<dbReference type="Pfam" id="PF04055">
    <property type="entry name" value="Radical_SAM"/>
    <property type="match status" value="1"/>
</dbReference>
<dbReference type="Pfam" id="PF13186">
    <property type="entry name" value="SPASM"/>
    <property type="match status" value="1"/>
</dbReference>
<keyword evidence="2 8" id="KW-0949">S-adenosyl-L-methionine</keyword>
<evidence type="ECO:0000256" key="1">
    <source>
        <dbReference type="ARBA" id="ARBA00022485"/>
    </source>
</evidence>
<dbReference type="SFLD" id="SFLDF00280">
    <property type="entry name" value="coenzyme_PQQ_synthesis_protein"/>
    <property type="match status" value="1"/>
</dbReference>
<dbReference type="STRING" id="1225476.A1D18_00515"/>
<evidence type="ECO:0000256" key="4">
    <source>
        <dbReference type="ARBA" id="ARBA00022905"/>
    </source>
</evidence>
<dbReference type="EMBL" id="LUKY01000026">
    <property type="protein sequence ID" value="OIZ96252.1"/>
    <property type="molecule type" value="Genomic_DNA"/>
</dbReference>
<accession>A0A1J8P906</accession>
<dbReference type="InterPro" id="IPR058240">
    <property type="entry name" value="rSAM_sf"/>
</dbReference>
<dbReference type="InterPro" id="IPR011843">
    <property type="entry name" value="PQQ_synth_PqqE_bac"/>
</dbReference>
<proteinExistence type="inferred from homology"/>
<dbReference type="PROSITE" id="PS01305">
    <property type="entry name" value="MOAA_NIFB_PQQE"/>
    <property type="match status" value="1"/>
</dbReference>
<dbReference type="SFLD" id="SFLDG01067">
    <property type="entry name" value="SPASM/twitch_domain_containing"/>
    <property type="match status" value="1"/>
</dbReference>
<evidence type="ECO:0000313" key="10">
    <source>
        <dbReference type="EMBL" id="OIZ96252.1"/>
    </source>
</evidence>
<keyword evidence="3 8" id="KW-0479">Metal-binding</keyword>
<evidence type="ECO:0000256" key="7">
    <source>
        <dbReference type="ARBA" id="ARBA00023014"/>
    </source>
</evidence>
<dbReference type="UniPathway" id="UPA00539"/>
<dbReference type="InterPro" id="IPR007197">
    <property type="entry name" value="rSAM"/>
</dbReference>
<dbReference type="NCBIfam" id="TIGR04085">
    <property type="entry name" value="rSAM_more_4Fe4S"/>
    <property type="match status" value="1"/>
</dbReference>
<evidence type="ECO:0000256" key="2">
    <source>
        <dbReference type="ARBA" id="ARBA00022691"/>
    </source>
</evidence>
<dbReference type="HAMAP" id="MF_00660">
    <property type="entry name" value="PqqE"/>
    <property type="match status" value="1"/>
</dbReference>
<evidence type="ECO:0000313" key="11">
    <source>
        <dbReference type="Proteomes" id="UP000183924"/>
    </source>
</evidence>
<evidence type="ECO:0000256" key="8">
    <source>
        <dbReference type="HAMAP-Rule" id="MF_00660"/>
    </source>
</evidence>
<dbReference type="RefSeq" id="WP_071661872.1">
    <property type="nucleotide sequence ID" value="NZ_LUKY01000026.1"/>
</dbReference>
<dbReference type="SUPFAM" id="SSF102114">
    <property type="entry name" value="Radical SAM enzymes"/>
    <property type="match status" value="1"/>
</dbReference>
<comment type="function">
    <text evidence="8">Catalyzes the cross-linking of a glutamate residue and a tyrosine residue in the PqqA protein as part of the biosynthesis of pyrroloquinoline quinone (PQQ).</text>
</comment>
<dbReference type="InterPro" id="IPR013785">
    <property type="entry name" value="Aldolase_TIM"/>
</dbReference>
<organism evidence="10 11">
    <name type="scientific">Candidatus Rickettsiella isopodorum</name>
    <dbReference type="NCBI Taxonomy" id="1225476"/>
    <lineage>
        <taxon>Bacteria</taxon>
        <taxon>Pseudomonadati</taxon>
        <taxon>Pseudomonadota</taxon>
        <taxon>Gammaproteobacteria</taxon>
        <taxon>Legionellales</taxon>
        <taxon>Coxiellaceae</taxon>
        <taxon>Rickettsiella</taxon>
    </lineage>
</organism>
<evidence type="ECO:0000259" key="9">
    <source>
        <dbReference type="PROSITE" id="PS51918"/>
    </source>
</evidence>
<dbReference type="OrthoDB" id="9782387at2"/>
<keyword evidence="5 8" id="KW-0560">Oxidoreductase</keyword>
<keyword evidence="11" id="KW-1185">Reference proteome</keyword>
<keyword evidence="6 8" id="KW-0408">Iron</keyword>
<dbReference type="SFLD" id="SFLDG01386">
    <property type="entry name" value="main_SPASM_domain-containing"/>
    <property type="match status" value="1"/>
</dbReference>
<comment type="similarity">
    <text evidence="8">Belongs to the radical SAM superfamily. PqqE family.</text>
</comment>
<name>A0A1J8P906_9COXI</name>
<protein>
    <recommendedName>
        <fullName evidence="8">PqqA peptide cyclase</fullName>
        <ecNumber evidence="8">1.21.98.4</ecNumber>
    </recommendedName>
    <alternativeName>
        <fullName evidence="8">Coenzyme PQQ synthesis protein E</fullName>
    </alternativeName>
</protein>
<dbReference type="NCBIfam" id="TIGR02109">
    <property type="entry name" value="PQQ_syn_pqqE"/>
    <property type="match status" value="1"/>
</dbReference>
<dbReference type="InterPro" id="IPR000385">
    <property type="entry name" value="MoaA_NifB_PqqE_Fe-S-bd_CS"/>
</dbReference>
<dbReference type="PIRSF" id="PIRSF037420">
    <property type="entry name" value="PQQ_syn_pqqE"/>
    <property type="match status" value="1"/>
</dbReference>
<dbReference type="PANTHER" id="PTHR11228">
    <property type="entry name" value="RADICAL SAM DOMAIN PROTEIN"/>
    <property type="match status" value="1"/>
</dbReference>
<dbReference type="SFLD" id="SFLDS00029">
    <property type="entry name" value="Radical_SAM"/>
    <property type="match status" value="1"/>
</dbReference>
<dbReference type="Gene3D" id="3.20.20.70">
    <property type="entry name" value="Aldolase class I"/>
    <property type="match status" value="1"/>
</dbReference>
<keyword evidence="1 8" id="KW-0004">4Fe-4S</keyword>
<dbReference type="CDD" id="cd01335">
    <property type="entry name" value="Radical_SAM"/>
    <property type="match status" value="1"/>
</dbReference>
<dbReference type="GO" id="GO:0009975">
    <property type="term" value="F:cyclase activity"/>
    <property type="evidence" value="ECO:0007669"/>
    <property type="project" value="UniProtKB-UniRule"/>
</dbReference>
<dbReference type="GO" id="GO:0018189">
    <property type="term" value="P:pyrroloquinoline quinone biosynthetic process"/>
    <property type="evidence" value="ECO:0007669"/>
    <property type="project" value="UniProtKB-UniRule"/>
</dbReference>
<comment type="catalytic activity">
    <reaction evidence="8">
        <text>[PQQ precursor protein] + S-adenosyl-L-methionine = E-Y cross-linked-[PQQ precursor protein] + 5'-deoxyadenosine + L-methionine + H(+)</text>
        <dbReference type="Rhea" id="RHEA:56836"/>
        <dbReference type="Rhea" id="RHEA-COMP:14800"/>
        <dbReference type="Rhea" id="RHEA-COMP:14801"/>
        <dbReference type="ChEBI" id="CHEBI:15378"/>
        <dbReference type="ChEBI" id="CHEBI:17319"/>
        <dbReference type="ChEBI" id="CHEBI:57844"/>
        <dbReference type="ChEBI" id="CHEBI:59789"/>
        <dbReference type="ChEBI" id="CHEBI:141026"/>
        <dbReference type="ChEBI" id="CHEBI:141027"/>
        <dbReference type="EC" id="1.21.98.4"/>
    </reaction>
</comment>
<comment type="subunit">
    <text evidence="8">Interacts with PqqD. The interaction is necessary for activity of PqqE.</text>
</comment>
<dbReference type="GO" id="GO:0032324">
    <property type="term" value="P:molybdopterin cofactor biosynthetic process"/>
    <property type="evidence" value="ECO:0007669"/>
    <property type="project" value="UniProtKB-ARBA"/>
</dbReference>
<reference evidence="10 11" key="1">
    <citation type="submission" date="2016-03" db="EMBL/GenBank/DDBJ databases">
        <title>Comparative genomics of Rickettsiella.</title>
        <authorList>
            <person name="Chandler C."/>
            <person name="Wang Y."/>
        </authorList>
    </citation>
    <scope>NUCLEOTIDE SEQUENCE [LARGE SCALE GENOMIC DNA]</scope>
    <source>
        <strain evidence="10 11">RCFS May 2013</strain>
    </source>
</reference>
<dbReference type="SMART" id="SM00729">
    <property type="entry name" value="Elp3"/>
    <property type="match status" value="1"/>
</dbReference>
<feature type="binding site" evidence="8">
    <location>
        <position position="30"/>
    </location>
    <ligand>
        <name>[4Fe-4S] cluster</name>
        <dbReference type="ChEBI" id="CHEBI:49883"/>
        <note>4Fe-4S-S-AdoMet</note>
    </ligand>
</feature>
<dbReference type="AlphaFoldDB" id="A0A1J8P906"/>
<evidence type="ECO:0000256" key="6">
    <source>
        <dbReference type="ARBA" id="ARBA00023004"/>
    </source>
</evidence>
<dbReference type="InterPro" id="IPR023885">
    <property type="entry name" value="4Fe4S-binding_SPASM_dom"/>
</dbReference>
<dbReference type="PANTHER" id="PTHR11228:SF7">
    <property type="entry name" value="PQQA PEPTIDE CYCLASE"/>
    <property type="match status" value="1"/>
</dbReference>
<feature type="binding site" evidence="8">
    <location>
        <position position="33"/>
    </location>
    <ligand>
        <name>[4Fe-4S] cluster</name>
        <dbReference type="ChEBI" id="CHEBI:49883"/>
        <note>4Fe-4S-S-AdoMet</note>
    </ligand>
</feature>
<comment type="caution">
    <text evidence="10">The sequence shown here is derived from an EMBL/GenBank/DDBJ whole genome shotgun (WGS) entry which is preliminary data.</text>
</comment>
<dbReference type="CDD" id="cd21119">
    <property type="entry name" value="SPASM_PqqE"/>
    <property type="match status" value="1"/>
</dbReference>
<keyword evidence="7 8" id="KW-0411">Iron-sulfur</keyword>
<dbReference type="InterPro" id="IPR050377">
    <property type="entry name" value="Radical_SAM_PqqE_MftC-like"/>
</dbReference>
<dbReference type="InterPro" id="IPR017200">
    <property type="entry name" value="PqqE-like"/>
</dbReference>
<dbReference type="EC" id="1.21.98.4" evidence="8"/>
<evidence type="ECO:0000256" key="5">
    <source>
        <dbReference type="ARBA" id="ARBA00023002"/>
    </source>
</evidence>
<dbReference type="GO" id="GO:0005506">
    <property type="term" value="F:iron ion binding"/>
    <property type="evidence" value="ECO:0007669"/>
    <property type="project" value="UniProtKB-UniRule"/>
</dbReference>
<feature type="domain" description="Radical SAM core" evidence="9">
    <location>
        <begin position="12"/>
        <end position="228"/>
    </location>
</feature>
<dbReference type="Proteomes" id="UP000183924">
    <property type="component" value="Unassembled WGS sequence"/>
</dbReference>
<sequence>MLGNQQEAKETLLPPHWLLAELTYACPLQCPYCSNPLEFIKSKEELDTESWIQILRDARELGAVQLGLSGGEPLLRKDLTIIVSEAHALNYYTNLITSTVGLNESRLIGLKNAGLDSIQISLQASTEELNNRIARTKSFEHKLLMAKKAKEQNFNLTLNIVIHRLNIDSVREILDLALDLKADYIELANTQYYGFAFVNRDLLLPTLEQIKKAEAIAHDYQKRYSDKAKIYYVIPDYYSNRPKPCMNGWGKIFLTITPDGYALPCHSARILPNLVFPKVHENSLHWIWYESPLFNRFRGDKWMKEPCRSCTLRFKDFGGCRCQAHLLLNDARAADPVCDLSPHHEVVQKAIQRAMDNITLCKEIPLIYRNSHTSKSFLK</sequence>
<comment type="pathway">
    <text evidence="8">Cofactor biosynthesis; pyrroloquinoline quinone biosynthesis.</text>
</comment>